<evidence type="ECO:0000256" key="2">
    <source>
        <dbReference type="ARBA" id="ARBA00022801"/>
    </source>
</evidence>
<dbReference type="Proteomes" id="UP001157133">
    <property type="component" value="Unassembled WGS sequence"/>
</dbReference>
<feature type="transmembrane region" description="Helical" evidence="5">
    <location>
        <begin position="7"/>
        <end position="27"/>
    </location>
</feature>
<dbReference type="InterPro" id="IPR043146">
    <property type="entry name" value="Penicillin_amidase_N_B-knob"/>
</dbReference>
<dbReference type="InterPro" id="IPR002692">
    <property type="entry name" value="S45"/>
</dbReference>
<evidence type="ECO:0000313" key="6">
    <source>
        <dbReference type="EMBL" id="GLX82488.1"/>
    </source>
</evidence>
<evidence type="ECO:0000256" key="5">
    <source>
        <dbReference type="SAM" id="Phobius"/>
    </source>
</evidence>
<dbReference type="EMBL" id="BSSU01000009">
    <property type="protein sequence ID" value="GLX82488.1"/>
    <property type="molecule type" value="Genomic_DNA"/>
</dbReference>
<keyword evidence="7" id="KW-1185">Reference proteome</keyword>
<dbReference type="RefSeq" id="WP_284207854.1">
    <property type="nucleotide sequence ID" value="NZ_BSSU01000009.1"/>
</dbReference>
<dbReference type="CDD" id="cd03747">
    <property type="entry name" value="Ntn_PGA_like"/>
    <property type="match status" value="1"/>
</dbReference>
<dbReference type="Gene3D" id="1.10.1400.10">
    <property type="match status" value="1"/>
</dbReference>
<dbReference type="SUPFAM" id="SSF56235">
    <property type="entry name" value="N-terminal nucleophile aminohydrolases (Ntn hydrolases)"/>
    <property type="match status" value="1"/>
</dbReference>
<evidence type="ECO:0000256" key="4">
    <source>
        <dbReference type="ARBA" id="ARBA00038735"/>
    </source>
</evidence>
<keyword evidence="2" id="KW-0378">Hydrolase</keyword>
<dbReference type="InterPro" id="IPR043147">
    <property type="entry name" value="Penicillin_amidase_A-knob"/>
</dbReference>
<keyword evidence="3" id="KW-0865">Zymogen</keyword>
<proteinExistence type="inferred from homology"/>
<organism evidence="6 7">
    <name type="scientific">Thalassotalea eurytherma</name>
    <dbReference type="NCBI Taxonomy" id="1144278"/>
    <lineage>
        <taxon>Bacteria</taxon>
        <taxon>Pseudomonadati</taxon>
        <taxon>Pseudomonadota</taxon>
        <taxon>Gammaproteobacteria</taxon>
        <taxon>Alteromonadales</taxon>
        <taxon>Colwelliaceae</taxon>
        <taxon>Thalassotalea</taxon>
    </lineage>
</organism>
<name>A0ABQ6H2S9_9GAMM</name>
<evidence type="ECO:0000256" key="1">
    <source>
        <dbReference type="ARBA" id="ARBA00006586"/>
    </source>
</evidence>
<keyword evidence="5" id="KW-1133">Transmembrane helix</keyword>
<evidence type="ECO:0000256" key="3">
    <source>
        <dbReference type="ARBA" id="ARBA00023145"/>
    </source>
</evidence>
<comment type="similarity">
    <text evidence="1">Belongs to the peptidase S45 family.</text>
</comment>
<reference evidence="6 7" key="1">
    <citation type="submission" date="2023-03" db="EMBL/GenBank/DDBJ databases">
        <title>Draft genome sequence of Thalassotalea eurytherma JCM 18482T.</title>
        <authorList>
            <person name="Sawabe T."/>
        </authorList>
    </citation>
    <scope>NUCLEOTIDE SEQUENCE [LARGE SCALE GENOMIC DNA]</scope>
    <source>
        <strain evidence="6 7">JCM 18482</strain>
    </source>
</reference>
<dbReference type="Gene3D" id="1.10.439.10">
    <property type="entry name" value="Penicillin Amidohydrolase, domain 1"/>
    <property type="match status" value="1"/>
</dbReference>
<dbReference type="Pfam" id="PF01804">
    <property type="entry name" value="Penicil_amidase"/>
    <property type="match status" value="1"/>
</dbReference>
<dbReference type="InterPro" id="IPR023343">
    <property type="entry name" value="Penicillin_amidase_dom1"/>
</dbReference>
<keyword evidence="5" id="KW-0472">Membrane</keyword>
<accession>A0ABQ6H2S9</accession>
<sequence>MSKLRKIILSVIFILIFVLISGGAWIYSQIDGSLPQIEGKRTLLGLEKAVQVDRDEKGIVTIFSENRKDAAVALGYVHAQERFFQMDLLRKNSAGELSSLFGELALDYDKRIRLHRFRDRARMILKSLPKTQVALLKAYTKGVNQGLKYLHAKPFEYLLLQLDPVEWQEEDTILAVFSMYLDLQSSDGKRERTLSALKDTLGEEAFSFLNPKGSIWDAAIDDTVFPSGTMPTTPWPSASALHKTKTNSPTSTTLDFLPGSNNWAVGGDISSTSAAIVANDMHLGIRVPNTWFRASIQFKHQGESIKVTGTTLPGAPNIITGSNGNIAWGYTNSYGDWSDIIELTLNESGNQYLTPDGWRSFTYVPQVIAIKDKPSEEIMVQETIWGPVIGKNHTNTPIVYRWVAHDLRAVNLNQMQLETAKTVDDAFEVAAITGIPAQNLMVGDSKGNIGWTIMGPIPQKFGNIGELSTDWSTGERGWSGYLTGDEYPRVKNPSHHRLWTGNSRVVGGELYKNVGNGGYALGARSQQIRDDLMAKDSFDEQALLDVALDDRAVFLKRWHQFLLSDVLIGDELAKNSVWQEAQNILNEDKNLTASIDSVAYRLVRNFRYELRDLLFSDLVSSIQQVEKDFSLHSIRHQLETPLWELVSKQPDNFMLRPEDSWQALFALALNNTLAEMTKVQPLASATWGQQNTANIQHPLSKAVPFIGQWLDMPKTPLAGDSYMPRVQGKAFGASERMVVSPGHEESGIFHMPTSQAGHPWSPYYGLGHKDWEDGKPSPFLPGETKYSLVLLSY</sequence>
<keyword evidence="5" id="KW-0812">Transmembrane</keyword>
<dbReference type="Gene3D" id="2.30.120.10">
    <property type="match status" value="1"/>
</dbReference>
<dbReference type="PANTHER" id="PTHR34218:SF4">
    <property type="entry name" value="ACYL-HOMOSERINE LACTONE ACYLASE QUIP"/>
    <property type="match status" value="1"/>
</dbReference>
<gene>
    <name evidence="6" type="primary">acyII</name>
    <name evidence="6" type="ORF">theurythT_19400</name>
</gene>
<dbReference type="Gene3D" id="3.60.20.10">
    <property type="entry name" value="Glutamine Phosphoribosylpyrophosphate, subunit 1, domain 1"/>
    <property type="match status" value="1"/>
</dbReference>
<evidence type="ECO:0000313" key="7">
    <source>
        <dbReference type="Proteomes" id="UP001157133"/>
    </source>
</evidence>
<dbReference type="InterPro" id="IPR014395">
    <property type="entry name" value="Pen/GL7ACA/AHL_acylase"/>
</dbReference>
<comment type="caution">
    <text evidence="6">The sequence shown here is derived from an EMBL/GenBank/DDBJ whole genome shotgun (WGS) entry which is preliminary data.</text>
</comment>
<dbReference type="PANTHER" id="PTHR34218">
    <property type="entry name" value="PEPTIDASE S45 PENICILLIN AMIDASE"/>
    <property type="match status" value="1"/>
</dbReference>
<dbReference type="PIRSF" id="PIRSF001227">
    <property type="entry name" value="Pen_acylase"/>
    <property type="match status" value="1"/>
</dbReference>
<dbReference type="InterPro" id="IPR029055">
    <property type="entry name" value="Ntn_hydrolases_N"/>
</dbReference>
<comment type="subunit">
    <text evidence="4">Heterodimer of an alpha subunit and a beta subunit processed from the same precursor.</text>
</comment>
<protein>
    <submittedName>
        <fullName evidence="6">Penicillin acylase</fullName>
    </submittedName>
</protein>